<evidence type="ECO:0000313" key="3">
    <source>
        <dbReference type="EMBL" id="KIL34460.1"/>
    </source>
</evidence>
<dbReference type="InterPro" id="IPR036388">
    <property type="entry name" value="WH-like_DNA-bd_sf"/>
</dbReference>
<evidence type="ECO:0000313" key="4">
    <source>
        <dbReference type="Proteomes" id="UP000054526"/>
    </source>
</evidence>
<dbReference type="Gene3D" id="1.10.10.10">
    <property type="entry name" value="Winged helix-like DNA-binding domain superfamily/Winged helix DNA-binding domain"/>
    <property type="match status" value="1"/>
</dbReference>
<gene>
    <name evidence="3" type="ORF">SD71_19605</name>
</gene>
<name>A0ABR5A0E2_9BACL</name>
<dbReference type="SUPFAM" id="SSF46785">
    <property type="entry name" value="Winged helix' DNA-binding domain"/>
    <property type="match status" value="1"/>
</dbReference>
<evidence type="ECO:0000259" key="2">
    <source>
        <dbReference type="PROSITE" id="PS50987"/>
    </source>
</evidence>
<dbReference type="PANTHER" id="PTHR39168:SF1">
    <property type="entry name" value="TRANSCRIPTIONAL REGULATORY PROTEIN"/>
    <property type="match status" value="1"/>
</dbReference>
<dbReference type="EMBL" id="JXAL01000032">
    <property type="protein sequence ID" value="KIL34460.1"/>
    <property type="molecule type" value="Genomic_DNA"/>
</dbReference>
<sequence length="235" mass="26326">MNVNTNYTTIMSLIGEQTRAIMLDTLLGGQSLPAGELAYIAGVTPQTASSHLSKLIDANVLLVETNGRHRYYRLASPEVAQLMELIAAVTPPVRVRSLRESEQMKKVRHARTCYDHLAGRLGVDLTKSMLDNGLIEVESPTDFSLTSQGHDHFRQFGIDFSVIKLGRRVFARRCLDWSERYHHVGGLLGATLTSALFERRWIERVEGLRAVKVTDVGRSGFREFFGLDVKEIIKA</sequence>
<keyword evidence="4" id="KW-1185">Reference proteome</keyword>
<feature type="domain" description="HTH arsR-type" evidence="2">
    <location>
        <begin position="1"/>
        <end position="94"/>
    </location>
</feature>
<proteinExistence type="predicted"/>
<dbReference type="PANTHER" id="PTHR39168">
    <property type="entry name" value="TRANSCRIPTIONAL REGULATOR-RELATED"/>
    <property type="match status" value="1"/>
</dbReference>
<protein>
    <submittedName>
        <fullName evidence="3">ArsR family transcriptional regulator</fullName>
    </submittedName>
</protein>
<organism evidence="3 4">
    <name type="scientific">Cohnella kolymensis</name>
    <dbReference type="NCBI Taxonomy" id="1590652"/>
    <lineage>
        <taxon>Bacteria</taxon>
        <taxon>Bacillati</taxon>
        <taxon>Bacillota</taxon>
        <taxon>Bacilli</taxon>
        <taxon>Bacillales</taxon>
        <taxon>Paenibacillaceae</taxon>
        <taxon>Cohnella</taxon>
    </lineage>
</organism>
<dbReference type="InterPro" id="IPR052543">
    <property type="entry name" value="HTH_Metal-responsive_Reg"/>
</dbReference>
<dbReference type="Pfam" id="PF12840">
    <property type="entry name" value="HTH_20"/>
    <property type="match status" value="1"/>
</dbReference>
<keyword evidence="1" id="KW-0238">DNA-binding</keyword>
<dbReference type="CDD" id="cd00090">
    <property type="entry name" value="HTH_ARSR"/>
    <property type="match status" value="1"/>
</dbReference>
<reference evidence="3 4" key="1">
    <citation type="submission" date="2014-12" db="EMBL/GenBank/DDBJ databases">
        <title>Draft genome sequence of Cohnella kolymensis strain B-2846.</title>
        <authorList>
            <person name="Karlyshev A.V."/>
            <person name="Kudryashova E.B."/>
        </authorList>
    </citation>
    <scope>NUCLEOTIDE SEQUENCE [LARGE SCALE GENOMIC DNA]</scope>
    <source>
        <strain evidence="3 4">VKM B-2846</strain>
    </source>
</reference>
<accession>A0ABR5A0E2</accession>
<dbReference type="Proteomes" id="UP000054526">
    <property type="component" value="Unassembled WGS sequence"/>
</dbReference>
<dbReference type="SMART" id="SM00418">
    <property type="entry name" value="HTH_ARSR"/>
    <property type="match status" value="1"/>
</dbReference>
<dbReference type="InterPro" id="IPR036390">
    <property type="entry name" value="WH_DNA-bd_sf"/>
</dbReference>
<evidence type="ECO:0000256" key="1">
    <source>
        <dbReference type="ARBA" id="ARBA00023125"/>
    </source>
</evidence>
<comment type="caution">
    <text evidence="3">The sequence shown here is derived from an EMBL/GenBank/DDBJ whole genome shotgun (WGS) entry which is preliminary data.</text>
</comment>
<dbReference type="InterPro" id="IPR001845">
    <property type="entry name" value="HTH_ArsR_DNA-bd_dom"/>
</dbReference>
<dbReference type="PROSITE" id="PS50987">
    <property type="entry name" value="HTH_ARSR_2"/>
    <property type="match status" value="1"/>
</dbReference>
<dbReference type="InterPro" id="IPR011991">
    <property type="entry name" value="ArsR-like_HTH"/>
</dbReference>